<dbReference type="Proteomes" id="UP000286786">
    <property type="component" value="Genome"/>
</dbReference>
<dbReference type="KEGG" id="vg:77944219"/>
<keyword evidence="3" id="KW-1185">Reference proteome</keyword>
<feature type="coiled-coil region" evidence="1">
    <location>
        <begin position="23"/>
        <end position="50"/>
    </location>
</feature>
<reference evidence="2 3" key="1">
    <citation type="submission" date="2018-11" db="EMBL/GenBank/DDBJ databases">
        <title>Isolation and Complete Genome Sequence of a Novel Alteromonas Phage ZP6.</title>
        <authorList>
            <person name="Han J."/>
        </authorList>
    </citation>
    <scope>NUCLEOTIDE SEQUENCE [LARGE SCALE GENOMIC DNA]</scope>
</reference>
<evidence type="ECO:0000256" key="1">
    <source>
        <dbReference type="SAM" id="Coils"/>
    </source>
</evidence>
<dbReference type="GeneID" id="77944219"/>
<accession>A0A3S9U886</accession>
<proteinExistence type="predicted"/>
<dbReference type="Pfam" id="PF23984">
    <property type="entry name" value="DUF7307"/>
    <property type="match status" value="1"/>
</dbReference>
<dbReference type="EMBL" id="MK203850">
    <property type="protein sequence ID" value="AZS06532.1"/>
    <property type="molecule type" value="Genomic_DNA"/>
</dbReference>
<sequence>MKDIKYVDGLTVNSTYATIGASVQTLQADIKSKEAALKAKKEELRLVQEELLPIKMNEEGVSTVNVNGVGRFTVTSVERVSVVGGKQPELKVWLQENGYGGLIQDTINSSTLKAWVKERLQEGDEVPIELLNMHSFDRVTLTKK</sequence>
<dbReference type="InterPro" id="IPR055731">
    <property type="entry name" value="Pam3_gp33-like"/>
</dbReference>
<evidence type="ECO:0000313" key="2">
    <source>
        <dbReference type="EMBL" id="AZS06532.1"/>
    </source>
</evidence>
<keyword evidence="1" id="KW-0175">Coiled coil</keyword>
<dbReference type="RefSeq" id="YP_010668078.1">
    <property type="nucleotide sequence ID" value="NC_070953.1"/>
</dbReference>
<name>A0A3S9U886_9CAUD</name>
<organism evidence="2 3">
    <name type="scientific">Alteromonas phage ZP6</name>
    <dbReference type="NCBI Taxonomy" id="2492447"/>
    <lineage>
        <taxon>Viruses</taxon>
        <taxon>Duplodnaviria</taxon>
        <taxon>Heunggongvirae</taxon>
        <taxon>Uroviricota</taxon>
        <taxon>Caudoviricetes</taxon>
        <taxon>Mareflavirus</taxon>
        <taxon>Mareflavirus ZP6</taxon>
    </lineage>
</organism>
<protein>
    <submittedName>
        <fullName evidence="2">Uncharacterized protein</fullName>
    </submittedName>
</protein>
<evidence type="ECO:0000313" key="3">
    <source>
        <dbReference type="Proteomes" id="UP000286786"/>
    </source>
</evidence>